<evidence type="ECO:0000256" key="3">
    <source>
        <dbReference type="ARBA" id="ARBA00023242"/>
    </source>
</evidence>
<keyword evidence="2 4" id="KW-0371">Homeobox</keyword>
<dbReference type="PROSITE" id="PS50071">
    <property type="entry name" value="HOMEOBOX_2"/>
    <property type="match status" value="1"/>
</dbReference>
<dbReference type="GO" id="GO:0005634">
    <property type="term" value="C:nucleus"/>
    <property type="evidence" value="ECO:0007669"/>
    <property type="project" value="UniProtKB-SubCell"/>
</dbReference>
<dbReference type="PROSITE" id="PS00027">
    <property type="entry name" value="HOMEOBOX_1"/>
    <property type="match status" value="1"/>
</dbReference>
<evidence type="ECO:0000259" key="7">
    <source>
        <dbReference type="PROSITE" id="PS50071"/>
    </source>
</evidence>
<comment type="caution">
    <text evidence="8">The sequence shown here is derived from an EMBL/GenBank/DDBJ whole genome shotgun (WGS) entry which is preliminary data.</text>
</comment>
<dbReference type="InterPro" id="IPR001356">
    <property type="entry name" value="HD"/>
</dbReference>
<accession>A0A0M0JQL4</accession>
<dbReference type="SUPFAM" id="SSF46689">
    <property type="entry name" value="Homeodomain-like"/>
    <property type="match status" value="1"/>
</dbReference>
<sequence>MQTPPVDLATLDHQVQLRAIAVALERICCVNCDLRSSSPTVFDAVSVPTMSIHCYLVRLHRYTKFDFVCFHVATWYLARLCASPEGYACCPTLHNIHRLLIAALVVASKAADDVFHANVFMAQCGGIGVGELNKLELDLCERLSWKLLPTPHELRELLDALSNPHAPFWAPWFNARAASPTLPVDPSGPSPSRLPPSRPGARVVAVLTVMRCDATSYDAASRILRFLWTWSSAETQLAAGVDSPHADGADGRRSKRCKISREQLMVLIKSFEDEPLPNFDQRQTLAQVLGMTPRSVQIWFQNRRQRLKPMQPKAASTATPLCGLQSAAMAARAAQQQGHRTAQQHLGMPGLAAAASSIGGYQFEQVMFSHLPAAAASYSMGHSLSSYGDVMEPFAATKALLSAGGAMGLSPEIRGRAGPIGCPSMALGGGGVSMLPHNTSSSSLSNMAAAFGAPSRGSCPSPSTTAAPSPAPPKADKADGLLLLLACADGNSSSVE</sequence>
<comment type="subcellular location">
    <subcellularLocation>
        <location evidence="4 5">Nucleus</location>
    </subcellularLocation>
</comment>
<dbReference type="GO" id="GO:0000981">
    <property type="term" value="F:DNA-binding transcription factor activity, RNA polymerase II-specific"/>
    <property type="evidence" value="ECO:0007669"/>
    <property type="project" value="InterPro"/>
</dbReference>
<dbReference type="AlphaFoldDB" id="A0A0M0JQL4"/>
<dbReference type="InterPro" id="IPR013922">
    <property type="entry name" value="Cyclin_PHO80-like"/>
</dbReference>
<dbReference type="GO" id="GO:0019901">
    <property type="term" value="F:protein kinase binding"/>
    <property type="evidence" value="ECO:0007669"/>
    <property type="project" value="InterPro"/>
</dbReference>
<dbReference type="PANTHER" id="PTHR15615:SF108">
    <property type="entry name" value="PROTEIN CNPPD1"/>
    <property type="match status" value="1"/>
</dbReference>
<dbReference type="Proteomes" id="UP000037460">
    <property type="component" value="Unassembled WGS sequence"/>
</dbReference>
<feature type="domain" description="Homeobox" evidence="7">
    <location>
        <begin position="250"/>
        <end position="310"/>
    </location>
</feature>
<name>A0A0M0JQL4_9EUKA</name>
<gene>
    <name evidence="8" type="ORF">Ctob_011261</name>
</gene>
<organism evidence="8 9">
    <name type="scientific">Chrysochromulina tobinii</name>
    <dbReference type="NCBI Taxonomy" id="1460289"/>
    <lineage>
        <taxon>Eukaryota</taxon>
        <taxon>Haptista</taxon>
        <taxon>Haptophyta</taxon>
        <taxon>Prymnesiophyceae</taxon>
        <taxon>Prymnesiales</taxon>
        <taxon>Chrysochromulinaceae</taxon>
        <taxon>Chrysochromulina</taxon>
    </lineage>
</organism>
<evidence type="ECO:0000256" key="6">
    <source>
        <dbReference type="SAM" id="MobiDB-lite"/>
    </source>
</evidence>
<dbReference type="Gene3D" id="1.10.10.60">
    <property type="entry name" value="Homeodomain-like"/>
    <property type="match status" value="1"/>
</dbReference>
<dbReference type="InterPro" id="IPR009057">
    <property type="entry name" value="Homeodomain-like_sf"/>
</dbReference>
<evidence type="ECO:0000313" key="8">
    <source>
        <dbReference type="EMBL" id="KOO28533.1"/>
    </source>
</evidence>
<dbReference type="InterPro" id="IPR017970">
    <property type="entry name" value="Homeobox_CS"/>
</dbReference>
<dbReference type="PANTHER" id="PTHR15615">
    <property type="match status" value="1"/>
</dbReference>
<dbReference type="CDD" id="cd00086">
    <property type="entry name" value="homeodomain"/>
    <property type="match status" value="1"/>
</dbReference>
<evidence type="ECO:0000256" key="2">
    <source>
        <dbReference type="ARBA" id="ARBA00023155"/>
    </source>
</evidence>
<evidence type="ECO:0000256" key="4">
    <source>
        <dbReference type="PROSITE-ProRule" id="PRU00108"/>
    </source>
</evidence>
<dbReference type="InterPro" id="IPR036915">
    <property type="entry name" value="Cyclin-like_sf"/>
</dbReference>
<keyword evidence="1 4" id="KW-0238">DNA-binding</keyword>
<keyword evidence="3 4" id="KW-0539">Nucleus</keyword>
<dbReference type="SMART" id="SM00389">
    <property type="entry name" value="HOX"/>
    <property type="match status" value="1"/>
</dbReference>
<dbReference type="Pfam" id="PF00046">
    <property type="entry name" value="Homeodomain"/>
    <property type="match status" value="1"/>
</dbReference>
<evidence type="ECO:0000313" key="9">
    <source>
        <dbReference type="Proteomes" id="UP000037460"/>
    </source>
</evidence>
<feature type="region of interest" description="Disordered" evidence="6">
    <location>
        <begin position="453"/>
        <end position="476"/>
    </location>
</feature>
<dbReference type="EMBL" id="JWZX01002558">
    <property type="protein sequence ID" value="KOO28533.1"/>
    <property type="molecule type" value="Genomic_DNA"/>
</dbReference>
<dbReference type="Gene3D" id="1.10.472.10">
    <property type="entry name" value="Cyclin-like"/>
    <property type="match status" value="1"/>
</dbReference>
<protein>
    <recommendedName>
        <fullName evidence="7">Homeobox domain-containing protein</fullName>
    </recommendedName>
</protein>
<dbReference type="GO" id="GO:0003677">
    <property type="term" value="F:DNA binding"/>
    <property type="evidence" value="ECO:0007669"/>
    <property type="project" value="UniProtKB-UniRule"/>
</dbReference>
<dbReference type="SUPFAM" id="SSF47954">
    <property type="entry name" value="Cyclin-like"/>
    <property type="match status" value="1"/>
</dbReference>
<reference evidence="9" key="1">
    <citation type="journal article" date="2015" name="PLoS Genet.">
        <title>Genome Sequence and Transcriptome Analyses of Chrysochromulina tobin: Metabolic Tools for Enhanced Algal Fitness in the Prominent Order Prymnesiales (Haptophyceae).</title>
        <authorList>
            <person name="Hovde B.T."/>
            <person name="Deodato C.R."/>
            <person name="Hunsperger H.M."/>
            <person name="Ryken S.A."/>
            <person name="Yost W."/>
            <person name="Jha R.K."/>
            <person name="Patterson J."/>
            <person name="Monnat R.J. Jr."/>
            <person name="Barlow S.B."/>
            <person name="Starkenburg S.R."/>
            <person name="Cattolico R.A."/>
        </authorList>
    </citation>
    <scope>NUCLEOTIDE SEQUENCE</scope>
    <source>
        <strain evidence="9">CCMP291</strain>
    </source>
</reference>
<dbReference type="Pfam" id="PF08613">
    <property type="entry name" value="Cyclin"/>
    <property type="match status" value="1"/>
</dbReference>
<evidence type="ECO:0000256" key="5">
    <source>
        <dbReference type="RuleBase" id="RU000682"/>
    </source>
</evidence>
<dbReference type="OrthoDB" id="337735at2759"/>
<keyword evidence="9" id="KW-1185">Reference proteome</keyword>
<feature type="DNA-binding region" description="Homeobox" evidence="4">
    <location>
        <begin position="252"/>
        <end position="311"/>
    </location>
</feature>
<evidence type="ECO:0000256" key="1">
    <source>
        <dbReference type="ARBA" id="ARBA00023125"/>
    </source>
</evidence>
<dbReference type="CDD" id="cd20558">
    <property type="entry name" value="CYCLIN_ScPCL7-like"/>
    <property type="match status" value="1"/>
</dbReference>
<proteinExistence type="predicted"/>